<sequence>MKVHNSPLNSMLMLAIAAAAFLLTTTPPAIVMASSLSTSPSSGVVSHLFDQDIATLHWWIRAEQWNDTIPCDFPAFQMGHEKGKFRNAVHFNYVGGEAEQLIRAFGLEDNNMFVTSFVLEALFEGMLLAPDVAPPNDLSISDAVNAIFSLKDKNLPADVPVFGFWPQLLINSSNPNLPPSWEQWPINLAGGAAEGRSMDLWLKQVFTDLGLLNLWDDFGPQLAQWLFGIEILMQIPSDSDDTAVVLALQHFFNRVKHLVPNAYGMWNSSGYVPSKAFNEILAYSYCPASPELDRNLIDPRTYFWSHEYFNNVTDPKACFVTTWLQNISFATKVALNQSSGPQMPLNVNNVDPTVCSNAVYSISTALLHGTEDASSWFTADMKSLYLNTADFVHFALSTQPWQRRPDLETLYYPPVYNLVYFAARHARMLETYLAEHNATAFPYPEIDVVYHALRLALEGGGMTYINMKVNSSCWAEGEFPGNSDVCWDGFLGHADTNALNQSTPHYQDRFFSTAMTLNGLIDAWTYQNGNTSVWLPSTPANVTALVSGAAMYLHHALSRNDTSFDNAFFSGSGKYWQQYPFWYPQNVLYDVRTNESVDCANVTLDYLGDNYYYWIGGVSGAINDTEFATLAGIGCAGISAPWWFSGYNGEFAYHHPDGPHGHAWPFWSAPVMSHALALQGFAKARVLLSF</sequence>
<dbReference type="VEuPathDB" id="TriTrypDB:BSAL_38485"/>
<feature type="chain" id="PRO_5006622701" evidence="1">
    <location>
        <begin position="34"/>
        <end position="690"/>
    </location>
</feature>
<accession>A0A0S4JT88</accession>
<evidence type="ECO:0000313" key="3">
    <source>
        <dbReference type="Proteomes" id="UP000051952"/>
    </source>
</evidence>
<keyword evidence="1" id="KW-0732">Signal</keyword>
<dbReference type="AlphaFoldDB" id="A0A0S4JT88"/>
<dbReference type="EMBL" id="CYKH01002067">
    <property type="protein sequence ID" value="CUG92612.1"/>
    <property type="molecule type" value="Genomic_DNA"/>
</dbReference>
<proteinExistence type="predicted"/>
<name>A0A0S4JT88_BODSA</name>
<keyword evidence="3" id="KW-1185">Reference proteome</keyword>
<feature type="signal peptide" evidence="1">
    <location>
        <begin position="1"/>
        <end position="33"/>
    </location>
</feature>
<reference evidence="3" key="1">
    <citation type="submission" date="2015-09" db="EMBL/GenBank/DDBJ databases">
        <authorList>
            <consortium name="Pathogen Informatics"/>
        </authorList>
    </citation>
    <scope>NUCLEOTIDE SEQUENCE [LARGE SCALE GENOMIC DNA]</scope>
    <source>
        <strain evidence="3">Lake Konstanz</strain>
    </source>
</reference>
<evidence type="ECO:0000313" key="2">
    <source>
        <dbReference type="EMBL" id="CUG92612.1"/>
    </source>
</evidence>
<dbReference type="OrthoDB" id="10025474at2759"/>
<gene>
    <name evidence="2" type="ORF">BSAL_38485</name>
</gene>
<organism evidence="2 3">
    <name type="scientific">Bodo saltans</name>
    <name type="common">Flagellated protozoan</name>
    <dbReference type="NCBI Taxonomy" id="75058"/>
    <lineage>
        <taxon>Eukaryota</taxon>
        <taxon>Discoba</taxon>
        <taxon>Euglenozoa</taxon>
        <taxon>Kinetoplastea</taxon>
        <taxon>Metakinetoplastina</taxon>
        <taxon>Eubodonida</taxon>
        <taxon>Bodonidae</taxon>
        <taxon>Bodo</taxon>
    </lineage>
</organism>
<evidence type="ECO:0000256" key="1">
    <source>
        <dbReference type="SAM" id="SignalP"/>
    </source>
</evidence>
<dbReference type="OMA" id="YWFISRT"/>
<dbReference type="Proteomes" id="UP000051952">
    <property type="component" value="Unassembled WGS sequence"/>
</dbReference>
<protein>
    <submittedName>
        <fullName evidence="2">GPI-anchored surface protein, putative</fullName>
    </submittedName>
</protein>